<gene>
    <name evidence="18" type="primary">ND4L</name>
</gene>
<evidence type="ECO:0000256" key="15">
    <source>
        <dbReference type="ARBA" id="ARBA00043911"/>
    </source>
</evidence>
<keyword evidence="10 17" id="KW-1133">Transmembrane helix</keyword>
<organism evidence="18">
    <name type="scientific">Liolaemus millcayac</name>
    <dbReference type="NCBI Taxonomy" id="2778961"/>
    <lineage>
        <taxon>Eukaryota</taxon>
        <taxon>Metazoa</taxon>
        <taxon>Chordata</taxon>
        <taxon>Craniata</taxon>
        <taxon>Vertebrata</taxon>
        <taxon>Euteleostomi</taxon>
        <taxon>Lepidosauria</taxon>
        <taxon>Squamata</taxon>
        <taxon>Bifurcata</taxon>
        <taxon>Unidentata</taxon>
        <taxon>Episquamata</taxon>
        <taxon>Toxicofera</taxon>
        <taxon>Iguania</taxon>
        <taxon>Iguanidae</taxon>
        <taxon>Liolaeminae</taxon>
        <taxon>Liolaemus</taxon>
    </lineage>
</organism>
<comment type="subcellular location">
    <subcellularLocation>
        <location evidence="17">Mitochondrion inner membrane</location>
        <topology evidence="17">Multi-pass membrane protein</topology>
    </subcellularLocation>
    <subcellularLocation>
        <location evidence="1">Mitochondrion membrane</location>
        <topology evidence="1">Multi-pass membrane protein</topology>
    </subcellularLocation>
</comment>
<comment type="similarity">
    <text evidence="2 17">Belongs to the complex I subunit 4L family.</text>
</comment>
<keyword evidence="12 17" id="KW-0830">Ubiquinone</keyword>
<proteinExistence type="inferred from homology"/>
<evidence type="ECO:0000256" key="10">
    <source>
        <dbReference type="ARBA" id="ARBA00022989"/>
    </source>
</evidence>
<evidence type="ECO:0000256" key="9">
    <source>
        <dbReference type="ARBA" id="ARBA00022982"/>
    </source>
</evidence>
<dbReference type="GO" id="GO:0005743">
    <property type="term" value="C:mitochondrial inner membrane"/>
    <property type="evidence" value="ECO:0007669"/>
    <property type="project" value="UniProtKB-SubCell"/>
</dbReference>
<dbReference type="GO" id="GO:0098803">
    <property type="term" value="C:respiratory chain complex"/>
    <property type="evidence" value="ECO:0007669"/>
    <property type="project" value="UniProtKB-ARBA"/>
</dbReference>
<geneLocation type="mitochondrion" evidence="18"/>
<evidence type="ECO:0000256" key="1">
    <source>
        <dbReference type="ARBA" id="ARBA00004225"/>
    </source>
</evidence>
<dbReference type="FunFam" id="1.10.287.3510:FF:000002">
    <property type="entry name" value="NADH-ubiquinone oxidoreductase chain 4L"/>
    <property type="match status" value="1"/>
</dbReference>
<evidence type="ECO:0000256" key="6">
    <source>
        <dbReference type="ARBA" id="ARBA00022660"/>
    </source>
</evidence>
<evidence type="ECO:0000256" key="4">
    <source>
        <dbReference type="ARBA" id="ARBA00016612"/>
    </source>
</evidence>
<dbReference type="Gene3D" id="1.10.287.3510">
    <property type="match status" value="1"/>
</dbReference>
<evidence type="ECO:0000256" key="12">
    <source>
        <dbReference type="ARBA" id="ARBA00023075"/>
    </source>
</evidence>
<keyword evidence="7 17" id="KW-0812">Transmembrane</keyword>
<keyword evidence="14 17" id="KW-0472">Membrane</keyword>
<evidence type="ECO:0000256" key="2">
    <source>
        <dbReference type="ARBA" id="ARBA00010519"/>
    </source>
</evidence>
<evidence type="ECO:0000256" key="17">
    <source>
        <dbReference type="RuleBase" id="RU004419"/>
    </source>
</evidence>
<dbReference type="RefSeq" id="YP_010157247.1">
    <property type="nucleotide sequence ID" value="NC_057243.1"/>
</dbReference>
<feature type="transmembrane region" description="Helical" evidence="17">
    <location>
        <begin position="61"/>
        <end position="80"/>
    </location>
</feature>
<evidence type="ECO:0000256" key="16">
    <source>
        <dbReference type="ARBA" id="ARBA00048769"/>
    </source>
</evidence>
<keyword evidence="11 17" id="KW-0520">NAD</keyword>
<dbReference type="GO" id="GO:0008137">
    <property type="term" value="F:NADH dehydrogenase (ubiquinone) activity"/>
    <property type="evidence" value="ECO:0007669"/>
    <property type="project" value="UniProtKB-EC"/>
</dbReference>
<dbReference type="GO" id="GO:0016651">
    <property type="term" value="F:oxidoreductase activity, acting on NAD(P)H"/>
    <property type="evidence" value="ECO:0007669"/>
    <property type="project" value="InterPro"/>
</dbReference>
<comment type="function">
    <text evidence="15">Core subunit of the mitochondrial membrane respiratory chain NADH dehydrogenase (Complex I) which catalyzes electron transfer from NADH through the respiratory chain, using ubiquinone as an electron acceptor. Part of the enzyme membrane arm which is embedded in the lipid bilayer and involved in proton translocation.</text>
</comment>
<sequence length="98" mass="10591">MTPIQFILNSTFLVSMLGLSMHRTHLISALLCIEGMMLALFMTLTTLFSSTQTAMMASTPIMLLAFSACEAGTGLALLVATSRTHGNDHLQNLNLLQC</sequence>
<keyword evidence="8 17" id="KW-1278">Translocase</keyword>
<keyword evidence="5 17" id="KW-0813">Transport</keyword>
<dbReference type="CTD" id="4539"/>
<dbReference type="GO" id="GO:1902495">
    <property type="term" value="C:transmembrane transporter complex"/>
    <property type="evidence" value="ECO:0007669"/>
    <property type="project" value="UniProtKB-ARBA"/>
</dbReference>
<evidence type="ECO:0000256" key="11">
    <source>
        <dbReference type="ARBA" id="ARBA00023027"/>
    </source>
</evidence>
<keyword evidence="13 17" id="KW-0496">Mitochondrion</keyword>
<feature type="transmembrane region" description="Helical" evidence="17">
    <location>
        <begin position="26"/>
        <end position="49"/>
    </location>
</feature>
<evidence type="ECO:0000256" key="14">
    <source>
        <dbReference type="ARBA" id="ARBA00023136"/>
    </source>
</evidence>
<dbReference type="GeneID" id="67161643"/>
<evidence type="ECO:0000256" key="7">
    <source>
        <dbReference type="ARBA" id="ARBA00022692"/>
    </source>
</evidence>
<dbReference type="Pfam" id="PF00420">
    <property type="entry name" value="Oxidored_q2"/>
    <property type="match status" value="1"/>
</dbReference>
<keyword evidence="9 17" id="KW-0249">Electron transport</keyword>
<evidence type="ECO:0000256" key="3">
    <source>
        <dbReference type="ARBA" id="ARBA00012944"/>
    </source>
</evidence>
<dbReference type="InterPro" id="IPR001133">
    <property type="entry name" value="NADH_UbQ_OxRdtase_chain4L/K"/>
</dbReference>
<dbReference type="PANTHER" id="PTHR11434:SF0">
    <property type="entry name" value="NADH-UBIQUINONE OXIDOREDUCTASE CHAIN 4L"/>
    <property type="match status" value="1"/>
</dbReference>
<comment type="catalytic activity">
    <reaction evidence="16">
        <text>a ubiquinone + NADH + 5 H(+)(in) = a ubiquinol + NAD(+) + 4 H(+)(out)</text>
        <dbReference type="Rhea" id="RHEA:29091"/>
        <dbReference type="Rhea" id="RHEA-COMP:9565"/>
        <dbReference type="Rhea" id="RHEA-COMP:9566"/>
        <dbReference type="ChEBI" id="CHEBI:15378"/>
        <dbReference type="ChEBI" id="CHEBI:16389"/>
        <dbReference type="ChEBI" id="CHEBI:17976"/>
        <dbReference type="ChEBI" id="CHEBI:57540"/>
        <dbReference type="ChEBI" id="CHEBI:57945"/>
        <dbReference type="EC" id="7.1.1.2"/>
    </reaction>
    <physiologicalReaction direction="left-to-right" evidence="16">
        <dbReference type="Rhea" id="RHEA:29092"/>
    </physiologicalReaction>
</comment>
<name>A0A890A3A5_9SAUR</name>
<evidence type="ECO:0000256" key="13">
    <source>
        <dbReference type="ARBA" id="ARBA00023128"/>
    </source>
</evidence>
<protein>
    <recommendedName>
        <fullName evidence="4 17">NADH-ubiquinone oxidoreductase chain 4L</fullName>
        <ecNumber evidence="3 17">7.1.1.2</ecNumber>
    </recommendedName>
</protein>
<reference evidence="18" key="1">
    <citation type="submission" date="2020-07" db="EMBL/GenBank/DDBJ databases">
        <title>Structure and comparative analysis of the mitochondrial genomes for a triploid parthenogenetic and two diploid gonochoric species of Liolaemidae lizards.</title>
        <authorList>
            <person name="Valdes J.J."/>
            <person name="Samoluk S.S."/>
            <person name="Abdala C.S."/>
            <person name="Baldo D."/>
            <person name="Seijo J.G."/>
        </authorList>
    </citation>
    <scope>NUCLEOTIDE SEQUENCE</scope>
    <source>
        <tissue evidence="18">Liver</tissue>
    </source>
</reference>
<evidence type="ECO:0000256" key="8">
    <source>
        <dbReference type="ARBA" id="ARBA00022967"/>
    </source>
</evidence>
<dbReference type="InterPro" id="IPR039428">
    <property type="entry name" value="NUOK/Mnh_C1-like"/>
</dbReference>
<dbReference type="PANTHER" id="PTHR11434">
    <property type="entry name" value="NADH-UBIQUINONE OXIDOREDUCTASE SUBUNIT ND4L"/>
    <property type="match status" value="1"/>
</dbReference>
<evidence type="ECO:0000313" key="18">
    <source>
        <dbReference type="EMBL" id="QRG01382.1"/>
    </source>
</evidence>
<dbReference type="EMBL" id="MT810468">
    <property type="protein sequence ID" value="QRG01382.1"/>
    <property type="molecule type" value="Genomic_DNA"/>
</dbReference>
<keyword evidence="17" id="KW-0999">Mitochondrion inner membrane</keyword>
<dbReference type="EC" id="7.1.1.2" evidence="3 17"/>
<accession>A0A890A3A5</accession>
<evidence type="ECO:0000256" key="5">
    <source>
        <dbReference type="ARBA" id="ARBA00022448"/>
    </source>
</evidence>
<keyword evidence="6 17" id="KW-0679">Respiratory chain</keyword>
<dbReference type="AlphaFoldDB" id="A0A890A3A5"/>
<dbReference type="GO" id="GO:0030964">
    <property type="term" value="C:NADH dehydrogenase complex"/>
    <property type="evidence" value="ECO:0007669"/>
    <property type="project" value="TreeGrafter"/>
</dbReference>
<dbReference type="GO" id="GO:0042773">
    <property type="term" value="P:ATP synthesis coupled electron transport"/>
    <property type="evidence" value="ECO:0007669"/>
    <property type="project" value="UniProtKB-UniRule"/>
</dbReference>